<organism evidence="2 3">
    <name type="scientific">Portibacter lacus</name>
    <dbReference type="NCBI Taxonomy" id="1099794"/>
    <lineage>
        <taxon>Bacteria</taxon>
        <taxon>Pseudomonadati</taxon>
        <taxon>Bacteroidota</taxon>
        <taxon>Saprospiria</taxon>
        <taxon>Saprospirales</taxon>
        <taxon>Haliscomenobacteraceae</taxon>
        <taxon>Portibacter</taxon>
    </lineage>
</organism>
<keyword evidence="3" id="KW-1185">Reference proteome</keyword>
<accession>A0AA37SU15</accession>
<protein>
    <recommendedName>
        <fullName evidence="1">Lon N-terminal domain-containing protein</fullName>
    </recommendedName>
</protein>
<dbReference type="InterPro" id="IPR046336">
    <property type="entry name" value="Lon_prtase_N_sf"/>
</dbReference>
<comment type="caution">
    <text evidence="2">The sequence shown here is derived from an EMBL/GenBank/DDBJ whole genome shotgun (WGS) entry which is preliminary data.</text>
</comment>
<evidence type="ECO:0000313" key="3">
    <source>
        <dbReference type="Proteomes" id="UP001156666"/>
    </source>
</evidence>
<name>A0AA37SU15_9BACT</name>
<dbReference type="Gene3D" id="2.30.130.40">
    <property type="entry name" value="LON domain-like"/>
    <property type="match status" value="1"/>
</dbReference>
<evidence type="ECO:0000259" key="1">
    <source>
        <dbReference type="SMART" id="SM00464"/>
    </source>
</evidence>
<proteinExistence type="predicted"/>
<dbReference type="EMBL" id="BSOH01000031">
    <property type="protein sequence ID" value="GLR19684.1"/>
    <property type="molecule type" value="Genomic_DNA"/>
</dbReference>
<dbReference type="Proteomes" id="UP001156666">
    <property type="component" value="Unassembled WGS sequence"/>
</dbReference>
<feature type="domain" description="Lon N-terminal" evidence="1">
    <location>
        <begin position="5"/>
        <end position="193"/>
    </location>
</feature>
<dbReference type="InterPro" id="IPR003111">
    <property type="entry name" value="Lon_prtase_N"/>
</dbReference>
<evidence type="ECO:0000313" key="2">
    <source>
        <dbReference type="EMBL" id="GLR19684.1"/>
    </source>
</evidence>
<dbReference type="AlphaFoldDB" id="A0AA37SU15"/>
<dbReference type="SUPFAM" id="SSF88697">
    <property type="entry name" value="PUA domain-like"/>
    <property type="match status" value="1"/>
</dbReference>
<reference evidence="2" key="1">
    <citation type="journal article" date="2014" name="Int. J. Syst. Evol. Microbiol.">
        <title>Complete genome sequence of Corynebacterium casei LMG S-19264T (=DSM 44701T), isolated from a smear-ripened cheese.</title>
        <authorList>
            <consortium name="US DOE Joint Genome Institute (JGI-PGF)"/>
            <person name="Walter F."/>
            <person name="Albersmeier A."/>
            <person name="Kalinowski J."/>
            <person name="Ruckert C."/>
        </authorList>
    </citation>
    <scope>NUCLEOTIDE SEQUENCE</scope>
    <source>
        <strain evidence="2">NBRC 108769</strain>
    </source>
</reference>
<sequence length="212" mass="24514">MKSALIPVFPLPIVVFPDENTNLHIFEPRYKQLINEAHANGTTFGIPTFIEKQDLSFGTEVLVKEIAKIYPDGKLDVKIQGKRIFKLTNFIPRMNGRLYSGADILFVKNERKGSISKNERIIELLKDLYLYLKMHKPLPKSALDFDSYRIGHYIGLSLKEELILLSINNEESRQDFIITHLERILPVLKEMNALEKKIQMNGHFRNIIPPNL</sequence>
<dbReference type="Pfam" id="PF02190">
    <property type="entry name" value="LON_substr_bdg"/>
    <property type="match status" value="1"/>
</dbReference>
<dbReference type="InterPro" id="IPR015947">
    <property type="entry name" value="PUA-like_sf"/>
</dbReference>
<gene>
    <name evidence="2" type="ORF">GCM10007940_43000</name>
</gene>
<reference evidence="2" key="2">
    <citation type="submission" date="2023-01" db="EMBL/GenBank/DDBJ databases">
        <title>Draft genome sequence of Portibacter lacus strain NBRC 108769.</title>
        <authorList>
            <person name="Sun Q."/>
            <person name="Mori K."/>
        </authorList>
    </citation>
    <scope>NUCLEOTIDE SEQUENCE</scope>
    <source>
        <strain evidence="2">NBRC 108769</strain>
    </source>
</reference>
<dbReference type="SMART" id="SM00464">
    <property type="entry name" value="LON"/>
    <property type="match status" value="1"/>
</dbReference>